<protein>
    <submittedName>
        <fullName evidence="1">Uncharacterized protein</fullName>
    </submittedName>
</protein>
<organism evidence="1 2">
    <name type="scientific">Rubricoccus marinus</name>
    <dbReference type="NCBI Taxonomy" id="716817"/>
    <lineage>
        <taxon>Bacteria</taxon>
        <taxon>Pseudomonadati</taxon>
        <taxon>Rhodothermota</taxon>
        <taxon>Rhodothermia</taxon>
        <taxon>Rhodothermales</taxon>
        <taxon>Rubricoccaceae</taxon>
        <taxon>Rubricoccus</taxon>
    </lineage>
</organism>
<evidence type="ECO:0000313" key="1">
    <source>
        <dbReference type="EMBL" id="OZC02699.1"/>
    </source>
</evidence>
<reference evidence="1 2" key="1">
    <citation type="submission" date="2016-11" db="EMBL/GenBank/DDBJ databases">
        <title>Study of marine rhodopsin-containing bacteria.</title>
        <authorList>
            <person name="Yoshizawa S."/>
            <person name="Kumagai Y."/>
            <person name="Kogure K."/>
        </authorList>
    </citation>
    <scope>NUCLEOTIDE SEQUENCE [LARGE SCALE GENOMIC DNA]</scope>
    <source>
        <strain evidence="1 2">SG-29</strain>
    </source>
</reference>
<keyword evidence="2" id="KW-1185">Reference proteome</keyword>
<name>A0A259TY70_9BACT</name>
<dbReference type="InParanoid" id="A0A259TY70"/>
<comment type="caution">
    <text evidence="1">The sequence shown here is derived from an EMBL/GenBank/DDBJ whole genome shotgun (WGS) entry which is preliminary data.</text>
</comment>
<dbReference type="Proteomes" id="UP000216446">
    <property type="component" value="Unassembled WGS sequence"/>
</dbReference>
<evidence type="ECO:0000313" key="2">
    <source>
        <dbReference type="Proteomes" id="UP000216446"/>
    </source>
</evidence>
<dbReference type="AlphaFoldDB" id="A0A259TY70"/>
<proteinExistence type="predicted"/>
<dbReference type="EMBL" id="MQWB01000001">
    <property type="protein sequence ID" value="OZC02699.1"/>
    <property type="molecule type" value="Genomic_DNA"/>
</dbReference>
<gene>
    <name evidence="1" type="ORF">BSZ36_06750</name>
</gene>
<accession>A0A259TY70</accession>
<dbReference type="RefSeq" id="WP_094547200.1">
    <property type="nucleotide sequence ID" value="NZ_MQWB01000001.1"/>
</dbReference>
<sequence length="131" mass="13481">MALVGGEIGVGDGPPALTVLYAASRRLSPDAEQLLARQAALALGVPPEAARTRSVRLGTRAVPADSSSAARFASDLGTLVGRYASLRLVVRADSASGARLRQGLVRAGAPDAQVSVRRDSVPARITLRLAN</sequence>